<dbReference type="EMBL" id="DXBO01000028">
    <property type="protein sequence ID" value="HIZ47570.1"/>
    <property type="molecule type" value="Genomic_DNA"/>
</dbReference>
<dbReference type="PANTHER" id="PTHR46743:SF2">
    <property type="entry name" value="TEICHOIC ACIDS EXPORT ATP-BINDING PROTEIN TAGH"/>
    <property type="match status" value="1"/>
</dbReference>
<dbReference type="InterPro" id="IPR003593">
    <property type="entry name" value="AAA+_ATPase"/>
</dbReference>
<evidence type="ECO:0000256" key="2">
    <source>
        <dbReference type="ARBA" id="ARBA00022448"/>
    </source>
</evidence>
<accession>A0A9D2JEJ9</accession>
<dbReference type="InterPro" id="IPR027417">
    <property type="entry name" value="P-loop_NTPase"/>
</dbReference>
<dbReference type="Pfam" id="PF00005">
    <property type="entry name" value="ABC_tran"/>
    <property type="match status" value="1"/>
</dbReference>
<dbReference type="Gene3D" id="3.40.50.300">
    <property type="entry name" value="P-loop containing nucleotide triphosphate hydrolases"/>
    <property type="match status" value="1"/>
</dbReference>
<dbReference type="SMART" id="SM00382">
    <property type="entry name" value="AAA"/>
    <property type="match status" value="1"/>
</dbReference>
<dbReference type="Proteomes" id="UP000824031">
    <property type="component" value="Unassembled WGS sequence"/>
</dbReference>
<dbReference type="AlphaFoldDB" id="A0A9D2JEJ9"/>
<gene>
    <name evidence="6" type="ORF">H9810_02475</name>
</gene>
<sequence length="426" mass="47390">MQQQKDIMIRVRNVKKKYKIGQIGGGTLRGDLQSWWARKCGKEDPNTLIGTDQRLVGTTFMALNGVSFEVYKGEAVGIIGSNGAGKSTLLKLLTHVTAPTEGDIDLYGRVASMLEVGTGFHPEMTGRENVYLNGAILGMTRAEIDAKMSEIIEFSEVGDFIDTPVKRYSSGMYVKLAFSVAAHLDSEIMIMDEVLAVGDMKFQKKCLGKMRQAARRDGKTVLYVSHNMATIRDLCDRCIVLDQGKIIFDGDVDTGIALYLAAKAQSGNFLDYSDYKRESWCQCDDLRIRNVRFGAESIEALERSEPVRLEMTVDARKSTDSIGLRFEVRDEVGAPLATSCLYGLRMNAGENHLNVEYDLSMLSPAQYNTYFTLFAIGEGGGHSDEDCVPGPRFGMVDTYSDKQIEWNARHWGFIQLPDAKLLPEQE</sequence>
<comment type="caution">
    <text evidence="6">The sequence shown here is derived from an EMBL/GenBank/DDBJ whole genome shotgun (WGS) entry which is preliminary data.</text>
</comment>
<organism evidence="6 7">
    <name type="scientific">Candidatus Gemmiger excrementavium</name>
    <dbReference type="NCBI Taxonomy" id="2838608"/>
    <lineage>
        <taxon>Bacteria</taxon>
        <taxon>Bacillati</taxon>
        <taxon>Bacillota</taxon>
        <taxon>Clostridia</taxon>
        <taxon>Eubacteriales</taxon>
        <taxon>Gemmiger</taxon>
    </lineage>
</organism>
<name>A0A9D2JEJ9_9FIRM</name>
<dbReference type="InterPro" id="IPR003439">
    <property type="entry name" value="ABC_transporter-like_ATP-bd"/>
</dbReference>
<dbReference type="GO" id="GO:0016020">
    <property type="term" value="C:membrane"/>
    <property type="evidence" value="ECO:0007669"/>
    <property type="project" value="InterPro"/>
</dbReference>
<dbReference type="GO" id="GO:0016887">
    <property type="term" value="F:ATP hydrolysis activity"/>
    <property type="evidence" value="ECO:0007669"/>
    <property type="project" value="InterPro"/>
</dbReference>
<keyword evidence="3" id="KW-0547">Nucleotide-binding</keyword>
<comment type="similarity">
    <text evidence="1">Belongs to the ABC transporter superfamily.</text>
</comment>
<evidence type="ECO:0000256" key="1">
    <source>
        <dbReference type="ARBA" id="ARBA00005417"/>
    </source>
</evidence>
<reference evidence="6" key="1">
    <citation type="journal article" date="2021" name="PeerJ">
        <title>Extensive microbial diversity within the chicken gut microbiome revealed by metagenomics and culture.</title>
        <authorList>
            <person name="Gilroy R."/>
            <person name="Ravi A."/>
            <person name="Getino M."/>
            <person name="Pursley I."/>
            <person name="Horton D.L."/>
            <person name="Alikhan N.F."/>
            <person name="Baker D."/>
            <person name="Gharbi K."/>
            <person name="Hall N."/>
            <person name="Watson M."/>
            <person name="Adriaenssens E.M."/>
            <person name="Foster-Nyarko E."/>
            <person name="Jarju S."/>
            <person name="Secka A."/>
            <person name="Antonio M."/>
            <person name="Oren A."/>
            <person name="Chaudhuri R.R."/>
            <person name="La Ragione R."/>
            <person name="Hildebrand F."/>
            <person name="Pallen M.J."/>
        </authorList>
    </citation>
    <scope>NUCLEOTIDE SEQUENCE</scope>
    <source>
        <strain evidence="6">3436</strain>
    </source>
</reference>
<reference evidence="6" key="2">
    <citation type="submission" date="2021-04" db="EMBL/GenBank/DDBJ databases">
        <authorList>
            <person name="Gilroy R."/>
        </authorList>
    </citation>
    <scope>NUCLEOTIDE SEQUENCE</scope>
    <source>
        <strain evidence="6">3436</strain>
    </source>
</reference>
<dbReference type="GO" id="GO:0140359">
    <property type="term" value="F:ABC-type transporter activity"/>
    <property type="evidence" value="ECO:0007669"/>
    <property type="project" value="InterPro"/>
</dbReference>
<dbReference type="CDD" id="cd03220">
    <property type="entry name" value="ABC_KpsT_Wzt"/>
    <property type="match status" value="1"/>
</dbReference>
<dbReference type="GO" id="GO:0005524">
    <property type="term" value="F:ATP binding"/>
    <property type="evidence" value="ECO:0007669"/>
    <property type="project" value="UniProtKB-KW"/>
</dbReference>
<dbReference type="InterPro" id="IPR015860">
    <property type="entry name" value="ABC_transpr_TagH-like"/>
</dbReference>
<evidence type="ECO:0000256" key="3">
    <source>
        <dbReference type="ARBA" id="ARBA00022741"/>
    </source>
</evidence>
<evidence type="ECO:0000256" key="4">
    <source>
        <dbReference type="ARBA" id="ARBA00022840"/>
    </source>
</evidence>
<dbReference type="InterPro" id="IPR050683">
    <property type="entry name" value="Bact_Polysacc_Export_ATP-bd"/>
</dbReference>
<evidence type="ECO:0000313" key="7">
    <source>
        <dbReference type="Proteomes" id="UP000824031"/>
    </source>
</evidence>
<dbReference type="SUPFAM" id="SSF52540">
    <property type="entry name" value="P-loop containing nucleoside triphosphate hydrolases"/>
    <property type="match status" value="1"/>
</dbReference>
<keyword evidence="4 6" id="KW-0067">ATP-binding</keyword>
<protein>
    <submittedName>
        <fullName evidence="6">ABC transporter ATP-binding protein</fullName>
    </submittedName>
</protein>
<dbReference type="PROSITE" id="PS50893">
    <property type="entry name" value="ABC_TRANSPORTER_2"/>
    <property type="match status" value="1"/>
</dbReference>
<evidence type="ECO:0000259" key="5">
    <source>
        <dbReference type="PROSITE" id="PS50893"/>
    </source>
</evidence>
<feature type="domain" description="ABC transporter" evidence="5">
    <location>
        <begin position="48"/>
        <end position="268"/>
    </location>
</feature>
<keyword evidence="2" id="KW-0813">Transport</keyword>
<dbReference type="PANTHER" id="PTHR46743">
    <property type="entry name" value="TEICHOIC ACIDS EXPORT ATP-BINDING PROTEIN TAGH"/>
    <property type="match status" value="1"/>
</dbReference>
<evidence type="ECO:0000313" key="6">
    <source>
        <dbReference type="EMBL" id="HIZ47570.1"/>
    </source>
</evidence>
<proteinExistence type="inferred from homology"/>